<dbReference type="EC" id="4.2.1.9" evidence="14 15"/>
<evidence type="ECO:0000256" key="8">
    <source>
        <dbReference type="ARBA" id="ARBA00023014"/>
    </source>
</evidence>
<dbReference type="Proteomes" id="UP000264006">
    <property type="component" value="Chromosome"/>
</dbReference>
<keyword evidence="19" id="KW-1185">Reference proteome</keyword>
<dbReference type="PANTHER" id="PTHR21000:SF5">
    <property type="entry name" value="DIHYDROXY-ACID DEHYDRATASE, MITOCHONDRIAL"/>
    <property type="match status" value="1"/>
</dbReference>
<evidence type="ECO:0000256" key="4">
    <source>
        <dbReference type="ARBA" id="ARBA00022714"/>
    </source>
</evidence>
<keyword evidence="3 15" id="KW-0028">Amino-acid biosynthesis</keyword>
<dbReference type="EMBL" id="CP031165">
    <property type="protein sequence ID" value="AXV08706.1"/>
    <property type="molecule type" value="Genomic_DNA"/>
</dbReference>
<evidence type="ECO:0000256" key="7">
    <source>
        <dbReference type="ARBA" id="ARBA00023004"/>
    </source>
</evidence>
<keyword evidence="7 15" id="KW-0408">Iron</keyword>
<protein>
    <recommendedName>
        <fullName evidence="14 15">Dihydroxy-acid dehydratase</fullName>
        <shortName evidence="15">DAD</shortName>
        <ecNumber evidence="14 15">4.2.1.9</ecNumber>
    </recommendedName>
</protein>
<name>A0A346Y2K9_9ACTN</name>
<dbReference type="FunFam" id="3.50.30.80:FF:000001">
    <property type="entry name" value="Dihydroxy-acid dehydratase"/>
    <property type="match status" value="1"/>
</dbReference>
<feature type="binding site" evidence="15">
    <location>
        <position position="123"/>
    </location>
    <ligand>
        <name>Mg(2+)</name>
        <dbReference type="ChEBI" id="CHEBI:18420"/>
    </ligand>
</feature>
<evidence type="ECO:0000256" key="5">
    <source>
        <dbReference type="ARBA" id="ARBA00022723"/>
    </source>
</evidence>
<comment type="subunit">
    <text evidence="15">Homodimer.</text>
</comment>
<dbReference type="InterPro" id="IPR020558">
    <property type="entry name" value="DiOHA_6PGluconate_deHydtase_CS"/>
</dbReference>
<dbReference type="InterPro" id="IPR050165">
    <property type="entry name" value="DHAD_IlvD/Edd"/>
</dbReference>
<feature type="binding site" evidence="15">
    <location>
        <position position="49"/>
    </location>
    <ligand>
        <name>[2Fe-2S] cluster</name>
        <dbReference type="ChEBI" id="CHEBI:190135"/>
    </ligand>
</feature>
<dbReference type="OrthoDB" id="9807077at2"/>
<dbReference type="Gene3D" id="3.50.30.80">
    <property type="entry name" value="IlvD/EDD C-terminal domain-like"/>
    <property type="match status" value="1"/>
</dbReference>
<keyword evidence="9 15" id="KW-0456">Lyase</keyword>
<evidence type="ECO:0000259" key="16">
    <source>
        <dbReference type="Pfam" id="PF00920"/>
    </source>
</evidence>
<keyword evidence="4 15" id="KW-0001">2Fe-2S</keyword>
<comment type="caution">
    <text evidence="15">Lacks conserved residue(s) required for the propagation of feature annotation.</text>
</comment>
<keyword evidence="10 15" id="KW-0100">Branched-chain amino acid biosynthesis</keyword>
<keyword evidence="5 15" id="KW-0479">Metal-binding</keyword>
<dbReference type="NCBIfam" id="TIGR00110">
    <property type="entry name" value="ilvD"/>
    <property type="match status" value="1"/>
</dbReference>
<feature type="active site" description="Proton acceptor" evidence="15">
    <location>
        <position position="472"/>
    </location>
</feature>
<dbReference type="PROSITE" id="PS00886">
    <property type="entry name" value="ILVD_EDD_1"/>
    <property type="match status" value="1"/>
</dbReference>
<feature type="modified residue" description="N6-carboxylysine" evidence="15">
    <location>
        <position position="124"/>
    </location>
</feature>
<evidence type="ECO:0000256" key="3">
    <source>
        <dbReference type="ARBA" id="ARBA00022605"/>
    </source>
</evidence>
<comment type="catalytic activity">
    <reaction evidence="15">
        <text>(2R,3R)-2,3-dihydroxy-3-methylpentanoate = (S)-3-methyl-2-oxopentanoate + H2O</text>
        <dbReference type="Rhea" id="RHEA:27694"/>
        <dbReference type="ChEBI" id="CHEBI:15377"/>
        <dbReference type="ChEBI" id="CHEBI:35146"/>
        <dbReference type="ChEBI" id="CHEBI:49258"/>
        <dbReference type="EC" id="4.2.1.9"/>
    </reaction>
</comment>
<dbReference type="GO" id="GO:0000287">
    <property type="term" value="F:magnesium ion binding"/>
    <property type="evidence" value="ECO:0007669"/>
    <property type="project" value="UniProtKB-UniRule"/>
</dbReference>
<evidence type="ECO:0000256" key="13">
    <source>
        <dbReference type="ARBA" id="ARBA00029437"/>
    </source>
</evidence>
<comment type="similarity">
    <text evidence="2 15">Belongs to the IlvD/Edd family.</text>
</comment>
<dbReference type="KEGG" id="euz:DVS28_a4038"/>
<comment type="pathway">
    <text evidence="12 15">Amino-acid biosynthesis; L-valine biosynthesis; L-valine from pyruvate: step 3/4.</text>
</comment>
<evidence type="ECO:0000256" key="1">
    <source>
        <dbReference type="ARBA" id="ARBA00001946"/>
    </source>
</evidence>
<feature type="domain" description="Dihydroxy-acid/6-phosphogluconate dehydratase C-terminal" evidence="17">
    <location>
        <begin position="364"/>
        <end position="553"/>
    </location>
</feature>
<dbReference type="AlphaFoldDB" id="A0A346Y2K9"/>
<comment type="catalytic activity">
    <reaction evidence="11">
        <text>(2R)-2,3-dihydroxy-3-methylbutanoate = 3-methyl-2-oxobutanoate + H2O</text>
        <dbReference type="Rhea" id="RHEA:24809"/>
        <dbReference type="ChEBI" id="CHEBI:11851"/>
        <dbReference type="ChEBI" id="CHEBI:15377"/>
        <dbReference type="ChEBI" id="CHEBI:49072"/>
        <dbReference type="EC" id="4.2.1.9"/>
    </reaction>
    <physiologicalReaction direction="left-to-right" evidence="11">
        <dbReference type="Rhea" id="RHEA:24810"/>
    </physiologicalReaction>
</comment>
<dbReference type="UniPathway" id="UPA00049">
    <property type="reaction ID" value="UER00061"/>
</dbReference>
<evidence type="ECO:0000256" key="15">
    <source>
        <dbReference type="HAMAP-Rule" id="MF_00012"/>
    </source>
</evidence>
<evidence type="ECO:0000256" key="9">
    <source>
        <dbReference type="ARBA" id="ARBA00023239"/>
    </source>
</evidence>
<dbReference type="UniPathway" id="UPA00047">
    <property type="reaction ID" value="UER00057"/>
</dbReference>
<gene>
    <name evidence="15" type="primary">ilvD</name>
    <name evidence="18" type="ORF">DVS28_a4038</name>
</gene>
<dbReference type="InterPro" id="IPR056740">
    <property type="entry name" value="ILV_EDD_C"/>
</dbReference>
<dbReference type="PROSITE" id="PS00887">
    <property type="entry name" value="ILVD_EDD_2"/>
    <property type="match status" value="1"/>
</dbReference>
<feature type="binding site" evidence="15">
    <location>
        <position position="446"/>
    </location>
    <ligand>
        <name>Mg(2+)</name>
        <dbReference type="ChEBI" id="CHEBI:18420"/>
    </ligand>
</feature>
<dbReference type="Pfam" id="PF00920">
    <property type="entry name" value="ILVD_EDD_N"/>
    <property type="match status" value="1"/>
</dbReference>
<dbReference type="SUPFAM" id="SSF143975">
    <property type="entry name" value="IlvD/EDD N-terminal domain-like"/>
    <property type="match status" value="1"/>
</dbReference>
<comment type="function">
    <text evidence="15">Functions in the biosynthesis of branched-chain amino acids. Catalyzes the dehydration of (2R,3R)-2,3-dihydroxy-3-methylpentanoate (2,3-dihydroxy-3-methylvalerate) into 2-oxo-3-methylpentanoate (2-oxo-3-methylvalerate) and of (2R)-2,3-dihydroxy-3-methylbutanoate (2,3-dihydroxyisovalerate) into 2-oxo-3-methylbutanoate (2-oxoisovalerate), the penultimate precursor to L-isoleucine and L-valine, respectively.</text>
</comment>
<evidence type="ECO:0000313" key="19">
    <source>
        <dbReference type="Proteomes" id="UP000264006"/>
    </source>
</evidence>
<evidence type="ECO:0000256" key="14">
    <source>
        <dbReference type="ARBA" id="ARBA00029490"/>
    </source>
</evidence>
<feature type="binding site" evidence="15">
    <location>
        <position position="81"/>
    </location>
    <ligand>
        <name>Mg(2+)</name>
        <dbReference type="ChEBI" id="CHEBI:18420"/>
    </ligand>
</feature>
<dbReference type="NCBIfam" id="NF002068">
    <property type="entry name" value="PRK00911.1"/>
    <property type="match status" value="1"/>
</dbReference>
<dbReference type="InterPro" id="IPR042096">
    <property type="entry name" value="Dihydro-acid_dehy_C"/>
</dbReference>
<evidence type="ECO:0000313" key="18">
    <source>
        <dbReference type="EMBL" id="AXV08706.1"/>
    </source>
</evidence>
<reference evidence="18 19" key="1">
    <citation type="submission" date="2018-09" db="EMBL/GenBank/DDBJ databases">
        <title>Complete genome sequence of Euzebya sp. DY32-46 isolated from seawater of Pacific Ocean.</title>
        <authorList>
            <person name="Xu L."/>
            <person name="Wu Y.-H."/>
            <person name="Xu X.-W."/>
        </authorList>
    </citation>
    <scope>NUCLEOTIDE SEQUENCE [LARGE SCALE GENOMIC DNA]</scope>
    <source>
        <strain evidence="18 19">DY32-46</strain>
    </source>
</reference>
<sequence length="556" mass="57809">MDRPRSTDVTDGPTRAPARAMLRAVGMTEADFDKPQVGVASSWNEVTPCNMPLSRLAKGSKVGVRANGGFPIEFNTVAVSDGIAMGHEGMRTSLVSREVIADSVETVMHAERLDGMVTWAGCDKSIPGMAMAAARMDLAAVCMYGGTIMPGELDGQKIDIKDVFEAVGAHAAGTITDERLHAIESNACPGEGSCGGMYTANTMASALEAMGLSLPGSASPPAIDPRRAAFAEKAGAAVMGLLEKGIRARQIITKASIENAIAVVMAVGGSTNAVLHLLAIAHEARVELSLDDFDRIGRKVPHVVDSKPHGRFLMSEIDAAGGIPVVMSMLLERGLIDGSCMTVTGRTVEENLSDLTDTPAADGNVIRDLDHPINVDGGLAVLRGSLAPMGAIVKIAGVDEMVFEGTARVFDGEQAAMEYVLDGRLVPGDFMVIRYEGPKGGPGMREMLAVTAAVKGAGRGGDVALVTDGRFSGATHGLSVGHCAPEAVDGGPIGLVEDGDTIRLDISARTMDLLVDEATLEARRATVKHPEPRYTTGVLAKYAKLVSGAELGAVTG</sequence>
<evidence type="ECO:0000256" key="10">
    <source>
        <dbReference type="ARBA" id="ARBA00023304"/>
    </source>
</evidence>
<accession>A0A346Y2K9</accession>
<dbReference type="RefSeq" id="WP_114593012.1">
    <property type="nucleotide sequence ID" value="NZ_CP031165.1"/>
</dbReference>
<evidence type="ECO:0000256" key="6">
    <source>
        <dbReference type="ARBA" id="ARBA00022842"/>
    </source>
</evidence>
<dbReference type="HAMAP" id="MF_00012">
    <property type="entry name" value="IlvD"/>
    <property type="match status" value="1"/>
</dbReference>
<feature type="binding site" description="via carbamate group" evidence="15">
    <location>
        <position position="124"/>
    </location>
    <ligand>
        <name>Mg(2+)</name>
        <dbReference type="ChEBI" id="CHEBI:18420"/>
    </ligand>
</feature>
<comment type="pathway">
    <text evidence="13 15">Amino-acid biosynthesis; L-isoleucine biosynthesis; L-isoleucine from 2-oxobutanoate: step 3/4.</text>
</comment>
<dbReference type="GO" id="GO:0009099">
    <property type="term" value="P:L-valine biosynthetic process"/>
    <property type="evidence" value="ECO:0007669"/>
    <property type="project" value="UniProtKB-UniRule"/>
</dbReference>
<dbReference type="InterPro" id="IPR004404">
    <property type="entry name" value="DihydroxyA_deHydtase"/>
</dbReference>
<organism evidence="18 19">
    <name type="scientific">Euzebya pacifica</name>
    <dbReference type="NCBI Taxonomy" id="1608957"/>
    <lineage>
        <taxon>Bacteria</taxon>
        <taxon>Bacillati</taxon>
        <taxon>Actinomycetota</taxon>
        <taxon>Nitriliruptoria</taxon>
        <taxon>Euzebyales</taxon>
    </lineage>
</organism>
<dbReference type="GO" id="GO:0051537">
    <property type="term" value="F:2 iron, 2 sulfur cluster binding"/>
    <property type="evidence" value="ECO:0007669"/>
    <property type="project" value="UniProtKB-UniRule"/>
</dbReference>
<dbReference type="InterPro" id="IPR037237">
    <property type="entry name" value="IlvD/EDD_N"/>
</dbReference>
<evidence type="ECO:0000259" key="17">
    <source>
        <dbReference type="Pfam" id="PF24877"/>
    </source>
</evidence>
<dbReference type="SUPFAM" id="SSF52016">
    <property type="entry name" value="LeuD/IlvD-like"/>
    <property type="match status" value="1"/>
</dbReference>
<dbReference type="GO" id="GO:0009097">
    <property type="term" value="P:isoleucine biosynthetic process"/>
    <property type="evidence" value="ECO:0007669"/>
    <property type="project" value="UniProtKB-UniRule"/>
</dbReference>
<comment type="cofactor">
    <cofactor evidence="1 15">
        <name>Mg(2+)</name>
        <dbReference type="ChEBI" id="CHEBI:18420"/>
    </cofactor>
</comment>
<evidence type="ECO:0000256" key="12">
    <source>
        <dbReference type="ARBA" id="ARBA00029436"/>
    </source>
</evidence>
<dbReference type="GO" id="GO:0004160">
    <property type="term" value="F:dihydroxy-acid dehydratase activity"/>
    <property type="evidence" value="ECO:0007669"/>
    <property type="project" value="UniProtKB-UniRule"/>
</dbReference>
<evidence type="ECO:0000256" key="2">
    <source>
        <dbReference type="ARBA" id="ARBA00006486"/>
    </source>
</evidence>
<dbReference type="Pfam" id="PF24877">
    <property type="entry name" value="ILV_EDD_C"/>
    <property type="match status" value="1"/>
</dbReference>
<keyword evidence="6 15" id="KW-0460">Magnesium</keyword>
<dbReference type="InterPro" id="IPR000581">
    <property type="entry name" value="ILV_EDD_N"/>
</dbReference>
<proteinExistence type="inferred from homology"/>
<dbReference type="PANTHER" id="PTHR21000">
    <property type="entry name" value="DIHYDROXY-ACID DEHYDRATASE DAD"/>
    <property type="match status" value="1"/>
</dbReference>
<keyword evidence="8 15" id="KW-0411">Iron-sulfur</keyword>
<comment type="cofactor">
    <cofactor evidence="15">
        <name>[2Fe-2S] cluster</name>
        <dbReference type="ChEBI" id="CHEBI:190135"/>
    </cofactor>
    <text evidence="15">Binds 1 [2Fe-2S] cluster per subunit. This cluster acts as a Lewis acid cofactor.</text>
</comment>
<evidence type="ECO:0000256" key="11">
    <source>
        <dbReference type="ARBA" id="ARBA00029304"/>
    </source>
</evidence>
<feature type="domain" description="Dihydroxy-acid/6-phosphogluconate dehydratase N-terminal" evidence="16">
    <location>
        <begin position="34"/>
        <end position="351"/>
    </location>
</feature>